<dbReference type="AlphaFoldDB" id="A0A1L9R3U2"/>
<evidence type="ECO:0000313" key="2">
    <source>
        <dbReference type="EMBL" id="OJJ29586.1"/>
    </source>
</evidence>
<reference evidence="3" key="1">
    <citation type="journal article" date="2017" name="Genome Biol.">
        <title>Comparative genomics reveals high biological diversity and specific adaptations in the industrially and medically important fungal genus Aspergillus.</title>
        <authorList>
            <person name="de Vries R.P."/>
            <person name="Riley R."/>
            <person name="Wiebenga A."/>
            <person name="Aguilar-Osorio G."/>
            <person name="Amillis S."/>
            <person name="Uchima C.A."/>
            <person name="Anderluh G."/>
            <person name="Asadollahi M."/>
            <person name="Askin M."/>
            <person name="Barry K."/>
            <person name="Battaglia E."/>
            <person name="Bayram O."/>
            <person name="Benocci T."/>
            <person name="Braus-Stromeyer S.A."/>
            <person name="Caldana C."/>
            <person name="Canovas D."/>
            <person name="Cerqueira G.C."/>
            <person name="Chen F."/>
            <person name="Chen W."/>
            <person name="Choi C."/>
            <person name="Clum A."/>
            <person name="Dos Santos R.A."/>
            <person name="Damasio A.R."/>
            <person name="Diallinas G."/>
            <person name="Emri T."/>
            <person name="Fekete E."/>
            <person name="Flipphi M."/>
            <person name="Freyberg S."/>
            <person name="Gallo A."/>
            <person name="Gournas C."/>
            <person name="Habgood R."/>
            <person name="Hainaut M."/>
            <person name="Harispe M.L."/>
            <person name="Henrissat B."/>
            <person name="Hilden K.S."/>
            <person name="Hope R."/>
            <person name="Hossain A."/>
            <person name="Karabika E."/>
            <person name="Karaffa L."/>
            <person name="Karanyi Z."/>
            <person name="Krasevec N."/>
            <person name="Kuo A."/>
            <person name="Kusch H."/>
            <person name="LaButti K."/>
            <person name="Lagendijk E.L."/>
            <person name="Lapidus A."/>
            <person name="Levasseur A."/>
            <person name="Lindquist E."/>
            <person name="Lipzen A."/>
            <person name="Logrieco A.F."/>
            <person name="MacCabe A."/>
            <person name="Maekelae M.R."/>
            <person name="Malavazi I."/>
            <person name="Melin P."/>
            <person name="Meyer V."/>
            <person name="Mielnichuk N."/>
            <person name="Miskei M."/>
            <person name="Molnar A.P."/>
            <person name="Mule G."/>
            <person name="Ngan C.Y."/>
            <person name="Orejas M."/>
            <person name="Orosz E."/>
            <person name="Ouedraogo J.P."/>
            <person name="Overkamp K.M."/>
            <person name="Park H.-S."/>
            <person name="Perrone G."/>
            <person name="Piumi F."/>
            <person name="Punt P.J."/>
            <person name="Ram A.F."/>
            <person name="Ramon A."/>
            <person name="Rauscher S."/>
            <person name="Record E."/>
            <person name="Riano-Pachon D.M."/>
            <person name="Robert V."/>
            <person name="Roehrig J."/>
            <person name="Ruller R."/>
            <person name="Salamov A."/>
            <person name="Salih N.S."/>
            <person name="Samson R.A."/>
            <person name="Sandor E."/>
            <person name="Sanguinetti M."/>
            <person name="Schuetze T."/>
            <person name="Sepcic K."/>
            <person name="Shelest E."/>
            <person name="Sherlock G."/>
            <person name="Sophianopoulou V."/>
            <person name="Squina F.M."/>
            <person name="Sun H."/>
            <person name="Susca A."/>
            <person name="Todd R.B."/>
            <person name="Tsang A."/>
            <person name="Unkles S.E."/>
            <person name="van de Wiele N."/>
            <person name="van Rossen-Uffink D."/>
            <person name="Oliveira J.V."/>
            <person name="Vesth T.C."/>
            <person name="Visser J."/>
            <person name="Yu J.-H."/>
            <person name="Zhou M."/>
            <person name="Andersen M.R."/>
            <person name="Archer D.B."/>
            <person name="Baker S.E."/>
            <person name="Benoit I."/>
            <person name="Brakhage A.A."/>
            <person name="Braus G.H."/>
            <person name="Fischer R."/>
            <person name="Frisvad J.C."/>
            <person name="Goldman G.H."/>
            <person name="Houbraken J."/>
            <person name="Oakley B."/>
            <person name="Pocsi I."/>
            <person name="Scazzocchio C."/>
            <person name="Seiboth B."/>
            <person name="vanKuyk P.A."/>
            <person name="Wortman J."/>
            <person name="Dyer P.S."/>
            <person name="Grigoriev I.V."/>
        </authorList>
    </citation>
    <scope>NUCLEOTIDE SEQUENCE [LARGE SCALE GENOMIC DNA]</scope>
    <source>
        <strain evidence="3">DTO 134E9</strain>
    </source>
</reference>
<keyword evidence="3" id="KW-1185">Reference proteome</keyword>
<protein>
    <recommendedName>
        <fullName evidence="4">HSF-type DNA-binding domain-containing protein</fullName>
    </recommendedName>
</protein>
<feature type="region of interest" description="Disordered" evidence="1">
    <location>
        <begin position="160"/>
        <end position="198"/>
    </location>
</feature>
<evidence type="ECO:0000313" key="3">
    <source>
        <dbReference type="Proteomes" id="UP000184383"/>
    </source>
</evidence>
<name>A0A1L9R3U2_ASPWE</name>
<sequence length="198" mass="22293">MSITTGMQYIVSRLQSELNYLITLTWWYSPRRKPRLRKHSKPSTSFGWVWHCLRACSAVPRKYPLASQRAVCAQVAAPGPCNAGLSEPFVAGNSIQVDIPQPINTASPKRRSCASNFIATLREILGNSENDGAMPWSEDGRSFFIAGAYHHDDFIQSQHTSIRPVSQKSYPTSFSPDNTTRRGPRIKMIKRNRPTQPM</sequence>
<feature type="compositionally biased region" description="Basic residues" evidence="1">
    <location>
        <begin position="182"/>
        <end position="198"/>
    </location>
</feature>
<evidence type="ECO:0008006" key="4">
    <source>
        <dbReference type="Google" id="ProtNLM"/>
    </source>
</evidence>
<evidence type="ECO:0000256" key="1">
    <source>
        <dbReference type="SAM" id="MobiDB-lite"/>
    </source>
</evidence>
<dbReference type="STRING" id="1073089.A0A1L9R3U2"/>
<dbReference type="EMBL" id="KV878220">
    <property type="protein sequence ID" value="OJJ29586.1"/>
    <property type="molecule type" value="Genomic_DNA"/>
</dbReference>
<dbReference type="RefSeq" id="XP_040683263.1">
    <property type="nucleotide sequence ID" value="XM_040833432.1"/>
</dbReference>
<proteinExistence type="predicted"/>
<gene>
    <name evidence="2" type="ORF">ASPWEDRAFT_305760</name>
</gene>
<feature type="compositionally biased region" description="Polar residues" evidence="1">
    <location>
        <begin position="160"/>
        <end position="178"/>
    </location>
</feature>
<dbReference type="VEuPathDB" id="FungiDB:ASPWEDRAFT_305760"/>
<dbReference type="Proteomes" id="UP000184383">
    <property type="component" value="Unassembled WGS sequence"/>
</dbReference>
<accession>A0A1L9R3U2</accession>
<dbReference type="GeneID" id="63749280"/>
<organism evidence="2 3">
    <name type="scientific">Aspergillus wentii DTO 134E9</name>
    <dbReference type="NCBI Taxonomy" id="1073089"/>
    <lineage>
        <taxon>Eukaryota</taxon>
        <taxon>Fungi</taxon>
        <taxon>Dikarya</taxon>
        <taxon>Ascomycota</taxon>
        <taxon>Pezizomycotina</taxon>
        <taxon>Eurotiomycetes</taxon>
        <taxon>Eurotiomycetidae</taxon>
        <taxon>Eurotiales</taxon>
        <taxon>Aspergillaceae</taxon>
        <taxon>Aspergillus</taxon>
        <taxon>Aspergillus subgen. Cremei</taxon>
    </lineage>
</organism>